<proteinExistence type="predicted"/>
<dbReference type="AlphaFoldDB" id="A0A3M0J9F3"/>
<comment type="caution">
    <text evidence="1">The sequence shown here is derived from an EMBL/GenBank/DDBJ whole genome shotgun (WGS) entry which is preliminary data.</text>
</comment>
<sequence>MPAVVAEPRVEGSPWRRVRPLRNPIELGVLAIPRQICYRCERSQNIALELQGSNNLQQLAPKATPERQVIDRLFYLGLKRLKNLQDTAGP</sequence>
<dbReference type="Proteomes" id="UP000269221">
    <property type="component" value="Unassembled WGS sequence"/>
</dbReference>
<reference evidence="1 2" key="1">
    <citation type="submission" date="2018-07" db="EMBL/GenBank/DDBJ databases">
        <title>A high quality draft genome assembly of the barn swallow (H. rustica rustica).</title>
        <authorList>
            <person name="Formenti G."/>
            <person name="Chiara M."/>
            <person name="Poveda L."/>
            <person name="Francoijs K.-J."/>
            <person name="Bonisoli-Alquati A."/>
            <person name="Canova L."/>
            <person name="Gianfranceschi L."/>
            <person name="Horner D.S."/>
            <person name="Saino N."/>
        </authorList>
    </citation>
    <scope>NUCLEOTIDE SEQUENCE [LARGE SCALE GENOMIC DNA]</scope>
    <source>
        <strain evidence="1">Chelidonia</strain>
        <tissue evidence="1">Blood</tissue>
    </source>
</reference>
<keyword evidence="2" id="KW-1185">Reference proteome</keyword>
<evidence type="ECO:0000313" key="2">
    <source>
        <dbReference type="Proteomes" id="UP000269221"/>
    </source>
</evidence>
<name>A0A3M0J9F3_HIRRU</name>
<evidence type="ECO:0000313" key="1">
    <source>
        <dbReference type="EMBL" id="RMB95513.1"/>
    </source>
</evidence>
<dbReference type="EMBL" id="QRBI01000184">
    <property type="protein sequence ID" value="RMB95513.1"/>
    <property type="molecule type" value="Genomic_DNA"/>
</dbReference>
<accession>A0A3M0J9F3</accession>
<gene>
    <name evidence="1" type="ORF">DUI87_27623</name>
</gene>
<organism evidence="1 2">
    <name type="scientific">Hirundo rustica rustica</name>
    <dbReference type="NCBI Taxonomy" id="333673"/>
    <lineage>
        <taxon>Eukaryota</taxon>
        <taxon>Metazoa</taxon>
        <taxon>Chordata</taxon>
        <taxon>Craniata</taxon>
        <taxon>Vertebrata</taxon>
        <taxon>Euteleostomi</taxon>
        <taxon>Archelosauria</taxon>
        <taxon>Archosauria</taxon>
        <taxon>Dinosauria</taxon>
        <taxon>Saurischia</taxon>
        <taxon>Theropoda</taxon>
        <taxon>Coelurosauria</taxon>
        <taxon>Aves</taxon>
        <taxon>Neognathae</taxon>
        <taxon>Neoaves</taxon>
        <taxon>Telluraves</taxon>
        <taxon>Australaves</taxon>
        <taxon>Passeriformes</taxon>
        <taxon>Sylvioidea</taxon>
        <taxon>Hirundinidae</taxon>
        <taxon>Hirundo</taxon>
    </lineage>
</organism>
<protein>
    <submittedName>
        <fullName evidence="1">Uncharacterized protein</fullName>
    </submittedName>
</protein>